<dbReference type="FunFam" id="3.40.50.300:FF:003220">
    <property type="entry name" value="ATP-dependent DNA helicase DDX11"/>
    <property type="match status" value="1"/>
</dbReference>
<reference evidence="18 19" key="1">
    <citation type="submission" date="2012-03" db="EMBL/GenBank/DDBJ databases">
        <title>Whole Genome Assembly of Papio anubis.</title>
        <authorList>
            <person name="Liu Y.L."/>
            <person name="Abraham K.A."/>
            <person name="Akbar H.A."/>
            <person name="Ali S.A."/>
            <person name="Anosike U.A."/>
            <person name="Aqrawi P.A."/>
            <person name="Arias F.A."/>
            <person name="Attaway T.A."/>
            <person name="Awwad R.A."/>
            <person name="Babu C.B."/>
            <person name="Bandaranaike D.B."/>
            <person name="Battles P.B."/>
            <person name="Bell A.B."/>
            <person name="Beltran B.B."/>
            <person name="Berhane-Mersha D.B."/>
            <person name="Bess C.B."/>
            <person name="Bickham C.B."/>
            <person name="Bolden T.B."/>
            <person name="Carter K.C."/>
            <person name="Chau D.C."/>
            <person name="Chavez A.C."/>
            <person name="Clerc-Blankenburg K.C."/>
            <person name="Coyle M.C."/>
            <person name="Dao M.D."/>
            <person name="Davila M.L.D."/>
            <person name="Davy-Carroll L.D."/>
            <person name="Denson S.D."/>
            <person name="Dinh H.D."/>
            <person name="Fernandez S.F."/>
            <person name="Fernando P.F."/>
            <person name="Forbes L.F."/>
            <person name="Francis C.F."/>
            <person name="Francisco L.F."/>
            <person name="Fu Q.F."/>
            <person name="Garcia-Iii R.G."/>
            <person name="Garrett T.G."/>
            <person name="Gross S.G."/>
            <person name="Gubbala S.G."/>
            <person name="Hirani K.H."/>
            <person name="Hogues M.H."/>
            <person name="Hollins B.H."/>
            <person name="Jackson L.J."/>
            <person name="Javaid M.J."/>
            <person name="Jhangiani S.J."/>
            <person name="Johnson A.J."/>
            <person name="Johnson B.J."/>
            <person name="Jones J.J."/>
            <person name="Joshi V.J."/>
            <person name="Kalu J.K."/>
            <person name="Khan N.K."/>
            <person name="Korchina V.K."/>
            <person name="Kovar C.K."/>
            <person name="Lago L.L."/>
            <person name="Lara F.L."/>
            <person name="Le T.-K.L."/>
            <person name="Lee S.L."/>
            <person name="Legall-Iii F.L."/>
            <person name="Lemon S.L."/>
            <person name="Liu J.L."/>
            <person name="Liu Y.-S.L."/>
            <person name="Liyanage D.L."/>
            <person name="Lopez J.L."/>
            <person name="Lorensuhewa L.L."/>
            <person name="Mata R.M."/>
            <person name="Mathew T.M."/>
            <person name="Mercado C.M."/>
            <person name="Mercado I.M."/>
            <person name="Morales K.M."/>
            <person name="Morgan M.M."/>
            <person name="Munidasa M.M."/>
            <person name="Ngo D.N."/>
            <person name="Nguyen L.N."/>
            <person name="Nguyen T.N."/>
            <person name="Nguyen N.N."/>
            <person name="Obregon M.O."/>
            <person name="Okwuonu G.O."/>
            <person name="Ongeri F.O."/>
            <person name="Onwere C.O."/>
            <person name="Osifeso I.O."/>
            <person name="Parra A.P."/>
            <person name="Patil S.P."/>
            <person name="Perez A.P."/>
            <person name="Perez Y.P."/>
            <person name="Pham C.P."/>
            <person name="Pu L.-L.P."/>
            <person name="Puazo M.P."/>
            <person name="Quiroz J.Q."/>
            <person name="Rouhana J.R."/>
            <person name="Ruiz M.R."/>
            <person name="Ruiz S.-J.R."/>
            <person name="Saada N.S."/>
            <person name="Santibanez J.S."/>
            <person name="Scheel M.S."/>
            <person name="Schneider B.S."/>
            <person name="Simmons D.S."/>
            <person name="Sisson I.S."/>
            <person name="Tang L.-Y.T."/>
            <person name="Thornton R.T."/>
            <person name="Tisius J.T."/>
            <person name="Toledanes G.T."/>
            <person name="Trejos Z.T."/>
            <person name="Usmani K.U."/>
            <person name="Varghese R.V."/>
            <person name="Vattathil S.V."/>
            <person name="Vee V.V."/>
            <person name="Walker D.W."/>
            <person name="Weissenberger G.W."/>
            <person name="White C.W."/>
            <person name="Williams A.W."/>
            <person name="Woodworth J.W."/>
            <person name="Wright R.W."/>
            <person name="Zhu Y.Z."/>
            <person name="Han Y.H."/>
            <person name="Newsham I.N."/>
            <person name="Nazareth L.N."/>
            <person name="Worley K.W."/>
            <person name="Muzny D.M."/>
            <person name="Rogers J.R."/>
            <person name="Gibbs R.G."/>
        </authorList>
    </citation>
    <scope>NUCLEOTIDE SEQUENCE [LARGE SCALE GENOMIC DNA]</scope>
</reference>
<keyword evidence="10" id="KW-0408">Iron</keyword>
<evidence type="ECO:0000256" key="13">
    <source>
        <dbReference type="ARBA" id="ARBA00023235"/>
    </source>
</evidence>
<evidence type="ECO:0000256" key="1">
    <source>
        <dbReference type="ARBA" id="ARBA00001966"/>
    </source>
</evidence>
<dbReference type="GO" id="GO:0045142">
    <property type="term" value="F:triplex DNA binding"/>
    <property type="evidence" value="ECO:0007669"/>
    <property type="project" value="Ensembl"/>
</dbReference>
<evidence type="ECO:0000256" key="8">
    <source>
        <dbReference type="ARBA" id="ARBA00022840"/>
    </source>
</evidence>
<dbReference type="NCBIfam" id="TIGR00604">
    <property type="entry name" value="rad3"/>
    <property type="match status" value="1"/>
</dbReference>
<dbReference type="GO" id="GO:1901838">
    <property type="term" value="P:positive regulation of transcription of nucleolar large rRNA by RNA polymerase I"/>
    <property type="evidence" value="ECO:0007669"/>
    <property type="project" value="Ensembl"/>
</dbReference>
<dbReference type="GeneTree" id="ENSGT00950000182970"/>
<reference evidence="18" key="2">
    <citation type="submission" date="2025-08" db="UniProtKB">
        <authorList>
            <consortium name="Ensembl"/>
        </authorList>
    </citation>
    <scope>IDENTIFICATION</scope>
</reference>
<keyword evidence="8" id="KW-0067">ATP-binding</keyword>
<dbReference type="PANTHER" id="PTHR11472">
    <property type="entry name" value="DNA REPAIR DEAD HELICASE RAD3/XP-D SUBFAMILY MEMBER"/>
    <property type="match status" value="1"/>
</dbReference>
<dbReference type="GO" id="GO:0005730">
    <property type="term" value="C:nucleolus"/>
    <property type="evidence" value="ECO:0007669"/>
    <property type="project" value="Ensembl"/>
</dbReference>
<dbReference type="GO" id="GO:0072711">
    <property type="term" value="P:cellular response to hydroxyurea"/>
    <property type="evidence" value="ECO:0007669"/>
    <property type="project" value="Ensembl"/>
</dbReference>
<dbReference type="Pfam" id="PF13307">
    <property type="entry name" value="Helicase_C_2"/>
    <property type="match status" value="1"/>
</dbReference>
<dbReference type="GO" id="GO:0005813">
    <property type="term" value="C:centrosome"/>
    <property type="evidence" value="ECO:0007669"/>
    <property type="project" value="Ensembl"/>
</dbReference>
<evidence type="ECO:0000256" key="6">
    <source>
        <dbReference type="ARBA" id="ARBA00022801"/>
    </source>
</evidence>
<dbReference type="Gene3D" id="3.40.50.300">
    <property type="entry name" value="P-loop containing nucleotide triphosphate hydrolases"/>
    <property type="match status" value="3"/>
</dbReference>
<dbReference type="GO" id="GO:0043139">
    <property type="term" value="F:5'-3' DNA helicase activity"/>
    <property type="evidence" value="ECO:0007669"/>
    <property type="project" value="Ensembl"/>
</dbReference>
<evidence type="ECO:0000256" key="5">
    <source>
        <dbReference type="ARBA" id="ARBA00022741"/>
    </source>
</evidence>
<dbReference type="GO" id="GO:0034085">
    <property type="term" value="P:establishment of sister chromatid cohesion"/>
    <property type="evidence" value="ECO:0007669"/>
    <property type="project" value="TreeGrafter"/>
</dbReference>
<keyword evidence="19" id="KW-1185">Reference proteome</keyword>
<dbReference type="GO" id="GO:0003697">
    <property type="term" value="F:single-stranded DNA binding"/>
    <property type="evidence" value="ECO:0007669"/>
    <property type="project" value="Ensembl"/>
</dbReference>
<dbReference type="SUPFAM" id="SSF52540">
    <property type="entry name" value="P-loop containing nucleoside triphosphate hydrolases"/>
    <property type="match status" value="1"/>
</dbReference>
<dbReference type="GO" id="GO:0072719">
    <property type="term" value="P:cellular response to cisplatin"/>
    <property type="evidence" value="ECO:0007669"/>
    <property type="project" value="Ensembl"/>
</dbReference>
<dbReference type="InterPro" id="IPR010614">
    <property type="entry name" value="RAD3-like_helicase_DEAD"/>
</dbReference>
<evidence type="ECO:0000256" key="7">
    <source>
        <dbReference type="ARBA" id="ARBA00022806"/>
    </source>
</evidence>
<dbReference type="SMART" id="SM00491">
    <property type="entry name" value="HELICc2"/>
    <property type="match status" value="1"/>
</dbReference>
<reference evidence="18" key="3">
    <citation type="submission" date="2025-09" db="UniProtKB">
        <authorList>
            <consortium name="Ensembl"/>
        </authorList>
    </citation>
    <scope>IDENTIFICATION</scope>
</reference>
<keyword evidence="15" id="KW-0175">Coiled coil</keyword>
<dbReference type="GO" id="GO:0045876">
    <property type="term" value="P:positive regulation of sister chromatid cohesion"/>
    <property type="evidence" value="ECO:0007669"/>
    <property type="project" value="Ensembl"/>
</dbReference>
<name>A0A8I5NDQ0_PAPAN</name>
<evidence type="ECO:0000256" key="12">
    <source>
        <dbReference type="ARBA" id="ARBA00023125"/>
    </source>
</evidence>
<keyword evidence="13" id="KW-0413">Isomerase</keyword>
<dbReference type="InterPro" id="IPR006554">
    <property type="entry name" value="Helicase-like_DEXD_c2"/>
</dbReference>
<dbReference type="GO" id="GO:0031297">
    <property type="term" value="P:replication fork processing"/>
    <property type="evidence" value="ECO:0007669"/>
    <property type="project" value="Ensembl"/>
</dbReference>
<evidence type="ECO:0000256" key="14">
    <source>
        <dbReference type="ARBA" id="ARBA00023242"/>
    </source>
</evidence>
<dbReference type="Proteomes" id="UP000028761">
    <property type="component" value="Chromosome 9"/>
</dbReference>
<dbReference type="InterPro" id="IPR014013">
    <property type="entry name" value="Helic_SF1/SF2_ATP-bd_DinG/Rad3"/>
</dbReference>
<dbReference type="Pfam" id="PF06733">
    <property type="entry name" value="DEAD_2"/>
    <property type="match status" value="1"/>
</dbReference>
<protein>
    <submittedName>
        <fullName evidence="18">DEAD/H-box helicase 11</fullName>
    </submittedName>
</protein>
<dbReference type="CDD" id="cd18788">
    <property type="entry name" value="SF2_C_XPD"/>
    <property type="match status" value="1"/>
</dbReference>
<evidence type="ECO:0000256" key="11">
    <source>
        <dbReference type="ARBA" id="ARBA00023014"/>
    </source>
</evidence>
<evidence type="ECO:0000313" key="18">
    <source>
        <dbReference type="Ensembl" id="ENSPANP00000050694.1"/>
    </source>
</evidence>
<dbReference type="GO" id="GO:0003727">
    <property type="term" value="F:single-stranded RNA binding"/>
    <property type="evidence" value="ECO:0007669"/>
    <property type="project" value="Ensembl"/>
</dbReference>
<dbReference type="GO" id="GO:0006974">
    <property type="term" value="P:DNA damage response"/>
    <property type="evidence" value="ECO:0007669"/>
    <property type="project" value="Ensembl"/>
</dbReference>
<dbReference type="FunFam" id="3.40.50.300:FF:000909">
    <property type="entry name" value="Putative ATP-dependent RNA helicase DDX11"/>
    <property type="match status" value="1"/>
</dbReference>
<dbReference type="GO" id="GO:0005524">
    <property type="term" value="F:ATP binding"/>
    <property type="evidence" value="ECO:0007669"/>
    <property type="project" value="UniProtKB-KW"/>
</dbReference>
<proteinExistence type="inferred from homology"/>
<dbReference type="FunFam" id="3.40.50.300:FF:001050">
    <property type="entry name" value="ATP-dependent DNA helicase DDX11"/>
    <property type="match status" value="1"/>
</dbReference>
<dbReference type="GO" id="GO:1904976">
    <property type="term" value="P:cellular response to bleomycin"/>
    <property type="evidence" value="ECO:0007669"/>
    <property type="project" value="Ensembl"/>
</dbReference>
<feature type="coiled-coil region" evidence="15">
    <location>
        <begin position="131"/>
        <end position="184"/>
    </location>
</feature>
<dbReference type="InterPro" id="IPR013020">
    <property type="entry name" value="Rad3/Chl1-like"/>
</dbReference>
<feature type="region of interest" description="Disordered" evidence="16">
    <location>
        <begin position="293"/>
        <end position="316"/>
    </location>
</feature>
<dbReference type="PANTHER" id="PTHR11472:SF41">
    <property type="entry name" value="ATP-DEPENDENT DNA HELICASE DDX11-RELATED"/>
    <property type="match status" value="1"/>
</dbReference>
<dbReference type="GO" id="GO:0016818">
    <property type="term" value="F:hydrolase activity, acting on acid anhydrides, in phosphorus-containing anhydrides"/>
    <property type="evidence" value="ECO:0007669"/>
    <property type="project" value="InterPro"/>
</dbReference>
<dbReference type="GO" id="GO:0000922">
    <property type="term" value="C:spindle pole"/>
    <property type="evidence" value="ECO:0007669"/>
    <property type="project" value="Ensembl"/>
</dbReference>
<dbReference type="InterPro" id="IPR006555">
    <property type="entry name" value="ATP-dep_Helicase_C"/>
</dbReference>
<evidence type="ECO:0000259" key="17">
    <source>
        <dbReference type="PROSITE" id="PS51193"/>
    </source>
</evidence>
<keyword evidence="6" id="KW-0378">Hydrolase</keyword>
<evidence type="ECO:0000256" key="3">
    <source>
        <dbReference type="ARBA" id="ARBA00008435"/>
    </source>
</evidence>
<keyword evidence="9" id="KW-0694">RNA-binding</keyword>
<feature type="compositionally biased region" description="Basic and acidic residues" evidence="16">
    <location>
        <begin position="293"/>
        <end position="308"/>
    </location>
</feature>
<sequence length="988" mass="109921">MQRSMANEAQKVGTIHFPFPFTPYSIQEDFMAELYRVLEAGKIGIFESPTGTGKSLSLICGALSWLRDFEQKKREEEARLLETGTGPLHDEKDESLCLSSPCEGAAATPRPAGEPAWVTQFVQKKEERDLVDRLKAEQARRKQREERLQQLQHRAQFKYAAKRLRQEEEETENLLRLSREMLETGPGAERPEQLESGEEELVLAEYESDEEKKAASGVDEDEDDLEEEHVTKIYYCSRTHSQLAQFVHEVKKSPFGKDVRLVSLGSRQNLCVNEDVKSLGSVQLINDRCVDMQRSRHEKKKGAEEEKPKRRRQEKQAACPFYNHEQMGLLRDEALAEVKDIEQLLALGKEARACPYYGSRLAIPAAQLVVLPYQMLLHAATRQAAGIRLQEQVVIIDEAHNLIDTITGMHSVEVSGCQLCQAHSQLLQYMERYGKRLKAKNLMYLKQILYLLEKFVAVLGGVCGSGSCRKPVGASSGSWSRAAALSRQLCFASGSPRGLGSSCVVPCPACIGLATVSWPPGEGVKNMNLQSFGFHVETRNIKQNPNTQSLSQTGTELKTINDFLFQSQIDNINLFKVQRYCEKSMISRKLFGFTERYGAVLSSREQPKLAGFQQFLQSLQPRTTEAPAAPADESQASAPRPASPLMHIEGFLAALTTANQDGRVILSRQGSLSQSTLKFLLLNPAVHFAQVVKECRAVVIAGGTMQPVSDFRQQLLACAGVEAERVVEFSCGHVIPPDNILPLVICSGISNQPLEFTFQKRELPQMMDEAGRILCNLCSVVPGGVVCFFPSYEYLRQVHAHWEKGGLLGRLAARKKIFQEPKSTHQVEQVLLAYSRCIQACGQERGRVTGALLLSVVGGKMSEGINFSDNLGRCVVMVGMPFPNIRSPELQEKMAYLDQTLPRAPGQAPPGKNLVENLCMKAVNQSIGRAIRHQKDFASIVLLDQRYARPPVLAKLPAWIRARVEVKATFGPAIAAVQKFHREKSASS</sequence>
<dbReference type="PROSITE" id="PS51193">
    <property type="entry name" value="HELICASE_ATP_BIND_2"/>
    <property type="match status" value="1"/>
</dbReference>
<comment type="similarity">
    <text evidence="3">Belongs to the DEAD box helicase family. DEAH subfamily. DDX11/CHL1 sub-subfamily.</text>
</comment>
<keyword evidence="4" id="KW-0479">Metal-binding</keyword>
<dbReference type="GO" id="GO:0003688">
    <property type="term" value="F:DNA replication origin binding"/>
    <property type="evidence" value="ECO:0007669"/>
    <property type="project" value="Ensembl"/>
</dbReference>
<dbReference type="GO" id="GO:0046872">
    <property type="term" value="F:metal ion binding"/>
    <property type="evidence" value="ECO:0007669"/>
    <property type="project" value="UniProtKB-KW"/>
</dbReference>
<comment type="subcellular location">
    <subcellularLocation>
        <location evidence="2">Nucleus</location>
    </subcellularLocation>
</comment>
<evidence type="ECO:0000313" key="19">
    <source>
        <dbReference type="Proteomes" id="UP000028761"/>
    </source>
</evidence>
<dbReference type="GO" id="GO:0005654">
    <property type="term" value="C:nucleoplasm"/>
    <property type="evidence" value="ECO:0007669"/>
    <property type="project" value="Ensembl"/>
</dbReference>
<organism evidence="18 19">
    <name type="scientific">Papio anubis</name>
    <name type="common">Olive baboon</name>
    <dbReference type="NCBI Taxonomy" id="9555"/>
    <lineage>
        <taxon>Eukaryota</taxon>
        <taxon>Metazoa</taxon>
        <taxon>Chordata</taxon>
        <taxon>Craniata</taxon>
        <taxon>Vertebrata</taxon>
        <taxon>Euteleostomi</taxon>
        <taxon>Mammalia</taxon>
        <taxon>Eutheria</taxon>
        <taxon>Euarchontoglires</taxon>
        <taxon>Primates</taxon>
        <taxon>Haplorrhini</taxon>
        <taxon>Catarrhini</taxon>
        <taxon>Cercopithecidae</taxon>
        <taxon>Cercopithecinae</taxon>
        <taxon>Papio</taxon>
    </lineage>
</organism>
<feature type="region of interest" description="Disordered" evidence="16">
    <location>
        <begin position="205"/>
        <end position="224"/>
    </location>
</feature>
<dbReference type="GO" id="GO:0030496">
    <property type="term" value="C:midbody"/>
    <property type="evidence" value="ECO:0007669"/>
    <property type="project" value="Ensembl"/>
</dbReference>
<evidence type="ECO:0000256" key="2">
    <source>
        <dbReference type="ARBA" id="ARBA00004123"/>
    </source>
</evidence>
<keyword evidence="5" id="KW-0547">Nucleotide-binding</keyword>
<dbReference type="GO" id="GO:0008186">
    <property type="term" value="F:ATP-dependent activity, acting on RNA"/>
    <property type="evidence" value="ECO:0007669"/>
    <property type="project" value="Ensembl"/>
</dbReference>
<keyword evidence="12" id="KW-0238">DNA-binding</keyword>
<dbReference type="InterPro" id="IPR027417">
    <property type="entry name" value="P-loop_NTPase"/>
</dbReference>
<dbReference type="AlphaFoldDB" id="A0A8I5NDQ0"/>
<dbReference type="GO" id="GO:0051536">
    <property type="term" value="F:iron-sulfur cluster binding"/>
    <property type="evidence" value="ECO:0007669"/>
    <property type="project" value="UniProtKB-KW"/>
</dbReference>
<evidence type="ECO:0000256" key="16">
    <source>
        <dbReference type="SAM" id="MobiDB-lite"/>
    </source>
</evidence>
<keyword evidence="14" id="KW-0539">Nucleus</keyword>
<dbReference type="GO" id="GO:0003682">
    <property type="term" value="F:chromatin binding"/>
    <property type="evidence" value="ECO:0007669"/>
    <property type="project" value="Ensembl"/>
</dbReference>
<dbReference type="GO" id="GO:1990700">
    <property type="term" value="P:nucleolar chromatin organization"/>
    <property type="evidence" value="ECO:0007669"/>
    <property type="project" value="Ensembl"/>
</dbReference>
<dbReference type="Ensembl" id="ENSPANT00000063682.1">
    <property type="protein sequence ID" value="ENSPANP00000050694.1"/>
    <property type="gene ID" value="ENSPANG00000007773.3"/>
</dbReference>
<keyword evidence="11" id="KW-0411">Iron-sulfur</keyword>
<feature type="domain" description="Helicase ATP-binding" evidence="17">
    <location>
        <begin position="13"/>
        <end position="449"/>
    </location>
</feature>
<evidence type="ECO:0000256" key="9">
    <source>
        <dbReference type="ARBA" id="ARBA00022884"/>
    </source>
</evidence>
<dbReference type="InterPro" id="IPR045028">
    <property type="entry name" value="DinG/Rad3-like"/>
</dbReference>
<comment type="cofactor">
    <cofactor evidence="1">
        <name>[4Fe-4S] cluster</name>
        <dbReference type="ChEBI" id="CHEBI:49883"/>
    </cofactor>
</comment>
<dbReference type="GO" id="GO:0051880">
    <property type="term" value="F:G-quadruplex DNA binding"/>
    <property type="evidence" value="ECO:0007669"/>
    <property type="project" value="Ensembl"/>
</dbReference>
<evidence type="ECO:0000256" key="15">
    <source>
        <dbReference type="SAM" id="Coils"/>
    </source>
</evidence>
<dbReference type="SMART" id="SM00488">
    <property type="entry name" value="DEXDc2"/>
    <property type="match status" value="1"/>
</dbReference>
<dbReference type="GO" id="GO:2000781">
    <property type="term" value="P:positive regulation of double-strand break repair"/>
    <property type="evidence" value="ECO:0007669"/>
    <property type="project" value="Ensembl"/>
</dbReference>
<accession>A0A8I5NDQ0</accession>
<gene>
    <name evidence="18" type="primary">DDX11</name>
</gene>
<dbReference type="GO" id="GO:0000785">
    <property type="term" value="C:chromatin"/>
    <property type="evidence" value="ECO:0007669"/>
    <property type="project" value="Ensembl"/>
</dbReference>
<dbReference type="OMA" id="QTHQFRD"/>
<evidence type="ECO:0000256" key="10">
    <source>
        <dbReference type="ARBA" id="ARBA00023004"/>
    </source>
</evidence>
<keyword evidence="7" id="KW-0347">Helicase</keyword>
<evidence type="ECO:0000256" key="4">
    <source>
        <dbReference type="ARBA" id="ARBA00022723"/>
    </source>
</evidence>